<accession>A0A565BTH7</accession>
<dbReference type="InterPro" id="IPR005024">
    <property type="entry name" value="Snf7_fam"/>
</dbReference>
<dbReference type="PANTHER" id="PTHR22761:SF75">
    <property type="entry name" value="VACUOLAR PROTEIN SORTING-ASSOCIATED PROTEIN 32 HOMOLOG 2"/>
    <property type="match status" value="1"/>
</dbReference>
<dbReference type="GO" id="GO:0005771">
    <property type="term" value="C:multivesicular body"/>
    <property type="evidence" value="ECO:0007669"/>
    <property type="project" value="TreeGrafter"/>
</dbReference>
<dbReference type="PANTHER" id="PTHR22761">
    <property type="entry name" value="CHARGED MULTIVESICULAR BODY PROTEIN"/>
    <property type="match status" value="1"/>
</dbReference>
<dbReference type="Gene3D" id="6.10.140.1230">
    <property type="match status" value="1"/>
</dbReference>
<dbReference type="OrthoDB" id="5592979at2759"/>
<evidence type="ECO:0000313" key="2">
    <source>
        <dbReference type="EMBL" id="VVB04704.1"/>
    </source>
</evidence>
<dbReference type="Proteomes" id="UP000489600">
    <property type="component" value="Unassembled WGS sequence"/>
</dbReference>
<dbReference type="GO" id="GO:0006900">
    <property type="term" value="P:vesicle budding from membrane"/>
    <property type="evidence" value="ECO:0007669"/>
    <property type="project" value="TreeGrafter"/>
</dbReference>
<gene>
    <name evidence="2" type="ORF">ANE_LOCUS15148</name>
</gene>
<dbReference type="GO" id="GO:0009898">
    <property type="term" value="C:cytoplasmic side of plasma membrane"/>
    <property type="evidence" value="ECO:0007669"/>
    <property type="project" value="TreeGrafter"/>
</dbReference>
<reference evidence="2" key="1">
    <citation type="submission" date="2019-07" db="EMBL/GenBank/DDBJ databases">
        <authorList>
            <person name="Dittberner H."/>
        </authorList>
    </citation>
    <scope>NUCLEOTIDE SEQUENCE [LARGE SCALE GENOMIC DNA]</scope>
</reference>
<comment type="caution">
    <text evidence="2">The sequence shown here is derived from an EMBL/GenBank/DDBJ whole genome shotgun (WGS) entry which is preliminary data.</text>
</comment>
<proteinExistence type="predicted"/>
<feature type="coiled-coil region" evidence="1">
    <location>
        <begin position="85"/>
        <end position="124"/>
    </location>
</feature>
<organism evidence="2 3">
    <name type="scientific">Arabis nemorensis</name>
    <dbReference type="NCBI Taxonomy" id="586526"/>
    <lineage>
        <taxon>Eukaryota</taxon>
        <taxon>Viridiplantae</taxon>
        <taxon>Streptophyta</taxon>
        <taxon>Embryophyta</taxon>
        <taxon>Tracheophyta</taxon>
        <taxon>Spermatophyta</taxon>
        <taxon>Magnoliopsida</taxon>
        <taxon>eudicotyledons</taxon>
        <taxon>Gunneridae</taxon>
        <taxon>Pentapetalae</taxon>
        <taxon>rosids</taxon>
        <taxon>malvids</taxon>
        <taxon>Brassicales</taxon>
        <taxon>Brassicaceae</taxon>
        <taxon>Arabideae</taxon>
        <taxon>Arabis</taxon>
    </lineage>
</organism>
<dbReference type="AlphaFoldDB" id="A0A565BTH7"/>
<dbReference type="Pfam" id="PF03357">
    <property type="entry name" value="Snf7"/>
    <property type="match status" value="1"/>
</dbReference>
<keyword evidence="3" id="KW-1185">Reference proteome</keyword>
<evidence type="ECO:0000313" key="3">
    <source>
        <dbReference type="Proteomes" id="UP000489600"/>
    </source>
</evidence>
<protein>
    <submittedName>
        <fullName evidence="2">Uncharacterized protein</fullName>
    </submittedName>
</protein>
<dbReference type="EMBL" id="CABITT030000005">
    <property type="protein sequence ID" value="VVB04704.1"/>
    <property type="molecule type" value="Genomic_DNA"/>
</dbReference>
<keyword evidence="1" id="KW-0175">Coiled coil</keyword>
<name>A0A565BTH7_9BRAS</name>
<sequence>MMEDRFECEKKQGMSCEESGVADLHYDLTRTWVIDKPAAIQCLKSKRLYGTCSRGAKAATETVDALRSGASAMKAMQKATNISDVDKTMDEINEHIQEALQLQLDALEAELEELERGELEKQLLQPTTTAPLPSVLVLGGHQPAPVLYLKSSGPLLKTNLLHYKLRWPFKFTRRLYSPQRADLYAFVKQDRKNHAALISEIENRVVF</sequence>
<dbReference type="GO" id="GO:0000815">
    <property type="term" value="C:ESCRT III complex"/>
    <property type="evidence" value="ECO:0007669"/>
    <property type="project" value="TreeGrafter"/>
</dbReference>
<dbReference type="GO" id="GO:0032511">
    <property type="term" value="P:late endosome to vacuole transport via multivesicular body sorting pathway"/>
    <property type="evidence" value="ECO:0007669"/>
    <property type="project" value="TreeGrafter"/>
</dbReference>
<evidence type="ECO:0000256" key="1">
    <source>
        <dbReference type="SAM" id="Coils"/>
    </source>
</evidence>